<keyword evidence="9" id="KW-1185">Reference proteome</keyword>
<dbReference type="AlphaFoldDB" id="A0A3Q0FJP7"/>
<feature type="domain" description="Trichome birefringence-like C-terminal" evidence="7">
    <location>
        <begin position="161"/>
        <end position="333"/>
    </location>
</feature>
<dbReference type="InterPro" id="IPR029962">
    <property type="entry name" value="TBL"/>
</dbReference>
<dbReference type="GO" id="GO:0016413">
    <property type="term" value="F:O-acetyltransferase activity"/>
    <property type="evidence" value="ECO:0007669"/>
    <property type="project" value="InterPro"/>
</dbReference>
<reference evidence="9" key="1">
    <citation type="journal article" date="2014" name="Nat. Commun.">
        <title>Genome sequence of mungbean and insights into evolution within Vigna species.</title>
        <authorList>
            <person name="Kang Y.J."/>
            <person name="Kim S.K."/>
            <person name="Kim M.Y."/>
            <person name="Lestari P."/>
            <person name="Kim K.H."/>
            <person name="Ha B.K."/>
            <person name="Jun T.H."/>
            <person name="Hwang W.J."/>
            <person name="Lee T."/>
            <person name="Lee J."/>
            <person name="Shim S."/>
            <person name="Yoon M.Y."/>
            <person name="Jang Y.E."/>
            <person name="Han K.S."/>
            <person name="Taeprayoon P."/>
            <person name="Yoon N."/>
            <person name="Somta P."/>
            <person name="Tanya P."/>
            <person name="Kim K.S."/>
            <person name="Gwag J.G."/>
            <person name="Moon J.K."/>
            <person name="Lee Y.H."/>
            <person name="Park B.S."/>
            <person name="Bombarely A."/>
            <person name="Doyle J.J."/>
            <person name="Jackson S.A."/>
            <person name="Schafleitner R."/>
            <person name="Srinives P."/>
            <person name="Varshney R.K."/>
            <person name="Lee S.H."/>
        </authorList>
    </citation>
    <scope>NUCLEOTIDE SEQUENCE [LARGE SCALE GENOMIC DNA]</scope>
    <source>
        <strain evidence="9">cv. VC1973A</strain>
    </source>
</reference>
<sequence length="371" mass="43166">MILFTDNKKTQSFIYSHFFKTVQTSFFPLPFPCPFCLQPFFSLFLSTDSAMALLHFQSPFAAFQHLFALLFLLSLHHHTASCALLLSLRHHHNTLRQQRPMIHANQTNCALFVGTWIQDDSYPLYQSSNCPIIDPQFNCKMFGRPDSEYLRYRWRPLNCDLPRFNGEEFLLQMKGKTLMFVGDSLGRNQWQSLICMIYTAVPQTQTQLVRGEPLSTFRFLDYGVTISFYRAPYLVEIDVVQGKRILRLEEVDGNGDLWRNADVLSFNTGHWWEHQGSLQGWDYIELGSKYYPDMDRLAALERGMRTWANWVDNNIDRSRTKVFFLGISPSHTKTLFSCLLLPIFHTMTVEVQIIEQRLTVTAIVLSSLKRG</sequence>
<evidence type="ECO:0000313" key="9">
    <source>
        <dbReference type="Proteomes" id="UP000087766"/>
    </source>
</evidence>
<name>A0A3Q0FJP7_VIGRR</name>
<evidence type="ECO:0000313" key="10">
    <source>
        <dbReference type="RefSeq" id="XP_022642462.1"/>
    </source>
</evidence>
<dbReference type="Pfam" id="PF14416">
    <property type="entry name" value="PMR5N"/>
    <property type="match status" value="1"/>
</dbReference>
<evidence type="ECO:0000256" key="2">
    <source>
        <dbReference type="ARBA" id="ARBA00007727"/>
    </source>
</evidence>
<evidence type="ECO:0000256" key="1">
    <source>
        <dbReference type="ARBA" id="ARBA00004167"/>
    </source>
</evidence>
<keyword evidence="3" id="KW-0812">Transmembrane</keyword>
<reference evidence="10" key="2">
    <citation type="submission" date="2025-08" db="UniProtKB">
        <authorList>
            <consortium name="RefSeq"/>
        </authorList>
    </citation>
    <scope>IDENTIFICATION</scope>
    <source>
        <tissue evidence="10">Leaf</tissue>
    </source>
</reference>
<dbReference type="GO" id="GO:0005794">
    <property type="term" value="C:Golgi apparatus"/>
    <property type="evidence" value="ECO:0007669"/>
    <property type="project" value="TreeGrafter"/>
</dbReference>
<evidence type="ECO:0000256" key="3">
    <source>
        <dbReference type="ARBA" id="ARBA00022692"/>
    </source>
</evidence>
<evidence type="ECO:0000256" key="6">
    <source>
        <dbReference type="ARBA" id="ARBA00023136"/>
    </source>
</evidence>
<keyword evidence="4" id="KW-0735">Signal-anchor</keyword>
<protein>
    <submittedName>
        <fullName evidence="10">Protein PMR5-like isoform X2</fullName>
    </submittedName>
</protein>
<comment type="subcellular location">
    <subcellularLocation>
        <location evidence="1">Membrane</location>
        <topology evidence="1">Single-pass membrane protein</topology>
    </subcellularLocation>
</comment>
<organism evidence="9 10">
    <name type="scientific">Vigna radiata var. radiata</name>
    <name type="common">Mung bean</name>
    <name type="synonym">Phaseolus aureus</name>
    <dbReference type="NCBI Taxonomy" id="3916"/>
    <lineage>
        <taxon>Eukaryota</taxon>
        <taxon>Viridiplantae</taxon>
        <taxon>Streptophyta</taxon>
        <taxon>Embryophyta</taxon>
        <taxon>Tracheophyta</taxon>
        <taxon>Spermatophyta</taxon>
        <taxon>Magnoliopsida</taxon>
        <taxon>eudicotyledons</taxon>
        <taxon>Gunneridae</taxon>
        <taxon>Pentapetalae</taxon>
        <taxon>rosids</taxon>
        <taxon>fabids</taxon>
        <taxon>Fabales</taxon>
        <taxon>Fabaceae</taxon>
        <taxon>Papilionoideae</taxon>
        <taxon>50 kb inversion clade</taxon>
        <taxon>NPAAA clade</taxon>
        <taxon>indigoferoid/millettioid clade</taxon>
        <taxon>Phaseoleae</taxon>
        <taxon>Vigna</taxon>
    </lineage>
</organism>
<dbReference type="InterPro" id="IPR025846">
    <property type="entry name" value="TBL_N"/>
</dbReference>
<proteinExistence type="inferred from homology"/>
<dbReference type="GeneID" id="106774555"/>
<feature type="domain" description="Trichome birefringence-like N-terminal" evidence="8">
    <location>
        <begin position="108"/>
        <end position="160"/>
    </location>
</feature>
<gene>
    <name evidence="10" type="primary">LOC106774555</name>
</gene>
<keyword evidence="5" id="KW-1133">Transmembrane helix</keyword>
<comment type="similarity">
    <text evidence="2">Belongs to the PC-esterase family. TBL subfamily.</text>
</comment>
<dbReference type="RefSeq" id="XP_022642462.1">
    <property type="nucleotide sequence ID" value="XM_022786741.1"/>
</dbReference>
<keyword evidence="6" id="KW-0472">Membrane</keyword>
<evidence type="ECO:0000259" key="7">
    <source>
        <dbReference type="Pfam" id="PF13839"/>
    </source>
</evidence>
<evidence type="ECO:0000256" key="5">
    <source>
        <dbReference type="ARBA" id="ARBA00022989"/>
    </source>
</evidence>
<dbReference type="Proteomes" id="UP000087766">
    <property type="component" value="Chromosome 10"/>
</dbReference>
<dbReference type="PANTHER" id="PTHR32285">
    <property type="entry name" value="PROTEIN TRICHOME BIREFRINGENCE-LIKE 9-RELATED"/>
    <property type="match status" value="1"/>
</dbReference>
<dbReference type="PANTHER" id="PTHR32285:SF368">
    <property type="entry name" value="PMR5_CAS1P GDSL_SGNH-LIKE ACYL-ESTERASE FAMILY PROTEIN"/>
    <property type="match status" value="1"/>
</dbReference>
<dbReference type="InterPro" id="IPR026057">
    <property type="entry name" value="TBL_C"/>
</dbReference>
<dbReference type="Pfam" id="PF13839">
    <property type="entry name" value="PC-Esterase"/>
    <property type="match status" value="1"/>
</dbReference>
<evidence type="ECO:0000259" key="8">
    <source>
        <dbReference type="Pfam" id="PF14416"/>
    </source>
</evidence>
<accession>A0A3Q0FJP7</accession>
<evidence type="ECO:0000256" key="4">
    <source>
        <dbReference type="ARBA" id="ARBA00022968"/>
    </source>
</evidence>
<dbReference type="GO" id="GO:0016020">
    <property type="term" value="C:membrane"/>
    <property type="evidence" value="ECO:0007669"/>
    <property type="project" value="UniProtKB-SubCell"/>
</dbReference>